<keyword evidence="9" id="KW-1185">Reference proteome</keyword>
<dbReference type="PANTHER" id="PTHR12815:SF47">
    <property type="entry name" value="TRANSLOCATION AND ASSEMBLY MODULE SUBUNIT TAMA"/>
    <property type="match status" value="1"/>
</dbReference>
<keyword evidence="3" id="KW-0732">Signal</keyword>
<comment type="subcellular location">
    <subcellularLocation>
        <location evidence="1">Membrane</location>
    </subcellularLocation>
</comment>
<evidence type="ECO:0000256" key="1">
    <source>
        <dbReference type="ARBA" id="ARBA00004370"/>
    </source>
</evidence>
<evidence type="ECO:0000313" key="9">
    <source>
        <dbReference type="Proteomes" id="UP000245535"/>
    </source>
</evidence>
<keyword evidence="4" id="KW-0472">Membrane</keyword>
<gene>
    <name evidence="8" type="ORF">BC781_103660</name>
</gene>
<evidence type="ECO:0000256" key="2">
    <source>
        <dbReference type="ARBA" id="ARBA00022692"/>
    </source>
</evidence>
<comment type="caution">
    <text evidence="8">The sequence shown here is derived from an EMBL/GenBank/DDBJ whole genome shotgun (WGS) entry which is preliminary data.</text>
</comment>
<evidence type="ECO:0000259" key="7">
    <source>
        <dbReference type="Pfam" id="PF07244"/>
    </source>
</evidence>
<dbReference type="InterPro" id="IPR010827">
    <property type="entry name" value="BamA/TamA_POTRA"/>
</dbReference>
<reference evidence="8 9" key="1">
    <citation type="submission" date="2018-03" db="EMBL/GenBank/DDBJ databases">
        <title>Genomic Encyclopedia of Archaeal and Bacterial Type Strains, Phase II (KMG-II): from individual species to whole genera.</title>
        <authorList>
            <person name="Goeker M."/>
        </authorList>
    </citation>
    <scope>NUCLEOTIDE SEQUENCE [LARGE SCALE GENOMIC DNA]</scope>
    <source>
        <strain evidence="8 9">DSM 28229</strain>
    </source>
</reference>
<dbReference type="Pfam" id="PF01103">
    <property type="entry name" value="Omp85"/>
    <property type="match status" value="1"/>
</dbReference>
<evidence type="ECO:0000256" key="5">
    <source>
        <dbReference type="ARBA" id="ARBA00023237"/>
    </source>
</evidence>
<evidence type="ECO:0000259" key="6">
    <source>
        <dbReference type="Pfam" id="PF01103"/>
    </source>
</evidence>
<dbReference type="Gene3D" id="2.40.160.50">
    <property type="entry name" value="membrane protein fhac: a member of the omp85/tpsb transporter family"/>
    <property type="match status" value="1"/>
</dbReference>
<evidence type="ECO:0000256" key="4">
    <source>
        <dbReference type="ARBA" id="ARBA00023136"/>
    </source>
</evidence>
<accession>A0A315ZC71</accession>
<dbReference type="Proteomes" id="UP000245535">
    <property type="component" value="Unassembled WGS sequence"/>
</dbReference>
<dbReference type="InterPro" id="IPR000184">
    <property type="entry name" value="Bac_surfAg_D15"/>
</dbReference>
<dbReference type="InterPro" id="IPR039910">
    <property type="entry name" value="D15-like"/>
</dbReference>
<dbReference type="Gene3D" id="3.10.20.310">
    <property type="entry name" value="membrane protein fhac"/>
    <property type="match status" value="2"/>
</dbReference>
<feature type="domain" description="Bacterial surface antigen (D15)" evidence="6">
    <location>
        <begin position="448"/>
        <end position="818"/>
    </location>
</feature>
<dbReference type="GO" id="GO:0019867">
    <property type="term" value="C:outer membrane"/>
    <property type="evidence" value="ECO:0007669"/>
    <property type="project" value="InterPro"/>
</dbReference>
<keyword evidence="2" id="KW-0812">Transmembrane</keyword>
<dbReference type="EMBL" id="QGDO01000003">
    <property type="protein sequence ID" value="PWJ42408.1"/>
    <property type="molecule type" value="Genomic_DNA"/>
</dbReference>
<dbReference type="AlphaFoldDB" id="A0A315ZC71"/>
<evidence type="ECO:0000313" key="8">
    <source>
        <dbReference type="EMBL" id="PWJ42408.1"/>
    </source>
</evidence>
<dbReference type="Pfam" id="PF07244">
    <property type="entry name" value="POTRA"/>
    <property type="match status" value="1"/>
</dbReference>
<protein>
    <submittedName>
        <fullName evidence="8">Outer membrane protein assembly factor BamA</fullName>
    </submittedName>
</protein>
<proteinExistence type="predicted"/>
<sequence length="839" mass="97704">MDLEENEYILINQKFEGNENFDQESLRPYLKQKEMSSRSALFFYDLGKKYNDLNLEKFQAKVNHYEHLRDSLTIQQEKELFELYFESIDQYVNYLEDENALIIKDFYSHDTVYHTQYETYVPIELYRKDSLKILKKVRKIRKKINDKIDKYRIKIDEGNWVMRSLGKKPVFYNEEAIEGSIYQLSRYYHSNGFFHNHIEYELDTTEKAEIEVNYKIDEGDQFMVRIYDVVTSDTTLLDVINQNRDQSHIQENQAYNQSSLDRERSRIAKLLRNNGYYDFNKSLIQFEVDTTERPLHANVKLVIKDPSDQDKHTQYKVTEITFDSDYDQPIQKKTAIGQYDSISFIEGNNHYSPKVLSSKVGVRKGDFFNEDVTSQTRSGLTNMDIFKFVNVEYEKIGEDSLRASIRSTPFDKFQYSIEGGVNINENLTGPFASLSLKNRNFLNSADIFKLQGNISVDVQTALGEAETTTLYEGGISANFSFPRILFLLPNKFNERLSNSITKTDIQVGYNKARTVNYSSTQLQGFFRYQFQNKRRNWWNFSPLDVSIINADLSDKYRESLEDLPDQTILSSYDSAFLTSMNLFYLSTTPMYGMNKSGKLNEHYLKVFLEYGWNGKALFTSTTGDTSGDPSKMSGYSLYHFFKMYVDYRNIHALSKSTKFAWRFYSGFALPLGTSETLHYSKYFYAGGPSNNRAWNFRELGPGSYTPTTDVTEYSEGEFIITTNLEYRFRIWNLPLEGAVFTDISNVWMLRNNETSDSSTSDENSEINNNDRVFQINDFWKEFGVGAGFGVRLDLSVLIFRVDFAKKVFDPAQELGERFVLPNTSITEGWTLGFGIGYPF</sequence>
<evidence type="ECO:0000256" key="3">
    <source>
        <dbReference type="ARBA" id="ARBA00022729"/>
    </source>
</evidence>
<name>A0A315ZC71_SEDFL</name>
<feature type="domain" description="POTRA" evidence="7">
    <location>
        <begin position="168"/>
        <end position="219"/>
    </location>
</feature>
<dbReference type="PANTHER" id="PTHR12815">
    <property type="entry name" value="SORTING AND ASSEMBLY MACHINERY SAMM50 PROTEIN FAMILY MEMBER"/>
    <property type="match status" value="1"/>
</dbReference>
<organism evidence="8 9">
    <name type="scientific">Sediminitomix flava</name>
    <dbReference type="NCBI Taxonomy" id="379075"/>
    <lineage>
        <taxon>Bacteria</taxon>
        <taxon>Pseudomonadati</taxon>
        <taxon>Bacteroidota</taxon>
        <taxon>Cytophagia</taxon>
        <taxon>Cytophagales</taxon>
        <taxon>Flammeovirgaceae</taxon>
        <taxon>Sediminitomix</taxon>
    </lineage>
</organism>
<keyword evidence="5" id="KW-0998">Cell outer membrane</keyword>